<dbReference type="EMBL" id="DQAY01000039">
    <property type="protein sequence ID" value="HCO22589.1"/>
    <property type="molecule type" value="Genomic_DNA"/>
</dbReference>
<proteinExistence type="predicted"/>
<feature type="non-terminal residue" evidence="1">
    <location>
        <position position="1"/>
    </location>
</feature>
<dbReference type="GO" id="GO:0000166">
    <property type="term" value="F:nucleotide binding"/>
    <property type="evidence" value="ECO:0007669"/>
    <property type="project" value="InterPro"/>
</dbReference>
<evidence type="ECO:0000313" key="2">
    <source>
        <dbReference type="Proteomes" id="UP000263642"/>
    </source>
</evidence>
<dbReference type="Pfam" id="PF13246">
    <property type="entry name" value="Cation_ATPase"/>
    <property type="match status" value="1"/>
</dbReference>
<gene>
    <name evidence="1" type="ORF">DIT97_05820</name>
</gene>
<comment type="caution">
    <text evidence="1">The sequence shown here is derived from an EMBL/GenBank/DDBJ whole genome shotgun (WGS) entry which is preliminary data.</text>
</comment>
<name>A0A3D3R1F5_9PLAN</name>
<dbReference type="Proteomes" id="UP000263642">
    <property type="component" value="Unassembled WGS sequence"/>
</dbReference>
<sequence length="76" mass="8615">ADNAAARECLLAGLLCNDSTLVQKDGRWDVNGDPTEGALLVSARKTEFDEWQVQQRWPRLDSIPFESQHQYMATLH</sequence>
<accession>A0A3D3R1F5</accession>
<evidence type="ECO:0000313" key="1">
    <source>
        <dbReference type="EMBL" id="HCO22589.1"/>
    </source>
</evidence>
<feature type="non-terminal residue" evidence="1">
    <location>
        <position position="76"/>
    </location>
</feature>
<reference evidence="1 2" key="1">
    <citation type="journal article" date="2018" name="Nat. Biotechnol.">
        <title>A standardized bacterial taxonomy based on genome phylogeny substantially revises the tree of life.</title>
        <authorList>
            <person name="Parks D.H."/>
            <person name="Chuvochina M."/>
            <person name="Waite D.W."/>
            <person name="Rinke C."/>
            <person name="Skarshewski A."/>
            <person name="Chaumeil P.A."/>
            <person name="Hugenholtz P."/>
        </authorList>
    </citation>
    <scope>NUCLEOTIDE SEQUENCE [LARGE SCALE GENOMIC DNA]</scope>
    <source>
        <strain evidence="1">UBA9375</strain>
    </source>
</reference>
<protein>
    <submittedName>
        <fullName evidence="1">Uncharacterized protein</fullName>
    </submittedName>
</protein>
<dbReference type="InterPro" id="IPR023299">
    <property type="entry name" value="ATPase_P-typ_cyto_dom_N"/>
</dbReference>
<dbReference type="AlphaFoldDB" id="A0A3D3R1F5"/>
<organism evidence="1 2">
    <name type="scientific">Gimesia maris</name>
    <dbReference type="NCBI Taxonomy" id="122"/>
    <lineage>
        <taxon>Bacteria</taxon>
        <taxon>Pseudomonadati</taxon>
        <taxon>Planctomycetota</taxon>
        <taxon>Planctomycetia</taxon>
        <taxon>Planctomycetales</taxon>
        <taxon>Planctomycetaceae</taxon>
        <taxon>Gimesia</taxon>
    </lineage>
</organism>
<dbReference type="Gene3D" id="3.40.1110.10">
    <property type="entry name" value="Calcium-transporting ATPase, cytoplasmic domain N"/>
    <property type="match status" value="1"/>
</dbReference>
<dbReference type="SUPFAM" id="SSF81660">
    <property type="entry name" value="Metal cation-transporting ATPase, ATP-binding domain N"/>
    <property type="match status" value="1"/>
</dbReference>